<keyword evidence="1" id="KW-0812">Transmembrane</keyword>
<keyword evidence="2" id="KW-0614">Plasmid</keyword>
<reference evidence="3" key="1">
    <citation type="submission" date="2019-09" db="EMBL/GenBank/DDBJ databases">
        <title>Antimicrobial potential of Antarctic Bacteria.</title>
        <authorList>
            <person name="Benaud N."/>
            <person name="Edwards R.J."/>
            <person name="Ferrari B.C."/>
        </authorList>
    </citation>
    <scope>NUCLEOTIDE SEQUENCE [LARGE SCALE GENOMIC DNA]</scope>
    <source>
        <strain evidence="3">INR9</strain>
        <plasmid evidence="3">unnamed1</plasmid>
    </source>
</reference>
<organism evidence="2 3">
    <name type="scientific">Leifsonia shinshuensis</name>
    <dbReference type="NCBI Taxonomy" id="150026"/>
    <lineage>
        <taxon>Bacteria</taxon>
        <taxon>Bacillati</taxon>
        <taxon>Actinomycetota</taxon>
        <taxon>Actinomycetes</taxon>
        <taxon>Micrococcales</taxon>
        <taxon>Microbacteriaceae</taxon>
        <taxon>Leifsonia</taxon>
    </lineage>
</organism>
<geneLocation type="plasmid" evidence="2 3">
    <name>unnamed1</name>
</geneLocation>
<dbReference type="KEGG" id="lse:F1C12_22120"/>
<dbReference type="RefSeq" id="WP_185279142.1">
    <property type="nucleotide sequence ID" value="NZ_CP043642.1"/>
</dbReference>
<gene>
    <name evidence="2" type="ORF">F1C12_22120</name>
</gene>
<protein>
    <submittedName>
        <fullName evidence="2">Uncharacterized protein</fullName>
    </submittedName>
</protein>
<sequence length="134" mass="15264">MSREDRATGRIGRTYRHERTQLPPVTGYEQGTLFSDDLGQLWVSSPGPRWIKANIVTTDEYRRLHRRSRWLLAGLALLLPTLVTALILSTIWHPVAWSGIFIVPAFVLVLINLPRTNKQLLGCIVQPDFDADFL</sequence>
<evidence type="ECO:0000313" key="3">
    <source>
        <dbReference type="Proteomes" id="UP000515511"/>
    </source>
</evidence>
<feature type="transmembrane region" description="Helical" evidence="1">
    <location>
        <begin position="95"/>
        <end position="113"/>
    </location>
</feature>
<dbReference type="AlphaFoldDB" id="A0A7G6YHL2"/>
<dbReference type="EMBL" id="CP043642">
    <property type="protein sequence ID" value="QNE37977.1"/>
    <property type="molecule type" value="Genomic_DNA"/>
</dbReference>
<evidence type="ECO:0000313" key="2">
    <source>
        <dbReference type="EMBL" id="QNE37977.1"/>
    </source>
</evidence>
<dbReference type="Proteomes" id="UP000515511">
    <property type="component" value="Plasmid unnamed1"/>
</dbReference>
<keyword evidence="1" id="KW-0472">Membrane</keyword>
<accession>A0A7G6YHL2</accession>
<evidence type="ECO:0000256" key="1">
    <source>
        <dbReference type="SAM" id="Phobius"/>
    </source>
</evidence>
<feature type="transmembrane region" description="Helical" evidence="1">
    <location>
        <begin position="70"/>
        <end position="89"/>
    </location>
</feature>
<keyword evidence="1" id="KW-1133">Transmembrane helix</keyword>
<name>A0A7G6YHL2_9MICO</name>
<proteinExistence type="predicted"/>